<dbReference type="InParanoid" id="A0A669DGG0"/>
<organism evidence="2 3">
    <name type="scientific">Oreochromis niloticus</name>
    <name type="common">Nile tilapia</name>
    <name type="synonym">Tilapia nilotica</name>
    <dbReference type="NCBI Taxonomy" id="8128"/>
    <lineage>
        <taxon>Eukaryota</taxon>
        <taxon>Metazoa</taxon>
        <taxon>Chordata</taxon>
        <taxon>Craniata</taxon>
        <taxon>Vertebrata</taxon>
        <taxon>Euteleostomi</taxon>
        <taxon>Actinopterygii</taxon>
        <taxon>Neopterygii</taxon>
        <taxon>Teleostei</taxon>
        <taxon>Neoteleostei</taxon>
        <taxon>Acanthomorphata</taxon>
        <taxon>Ovalentaria</taxon>
        <taxon>Cichlomorphae</taxon>
        <taxon>Cichliformes</taxon>
        <taxon>Cichlidae</taxon>
        <taxon>African cichlids</taxon>
        <taxon>Pseudocrenilabrinae</taxon>
        <taxon>Oreochromini</taxon>
        <taxon>Oreochromis</taxon>
    </lineage>
</organism>
<keyword evidence="3" id="KW-1185">Reference proteome</keyword>
<dbReference type="Ensembl" id="ENSONIT00000075316.1">
    <property type="protein sequence ID" value="ENSONIP00000057455.1"/>
    <property type="gene ID" value="ENSONIG00000041436.1"/>
</dbReference>
<proteinExistence type="predicted"/>
<sequence length="117" mass="13063">TDSTPFYNSILTLDWLLSFSVLMGTAIVTTAAGGVLELVYAELPYGTCYTTFLHANKTEVYSDLYMADLYSLQQIYICAFTGRDVDLSAEVHFSLETGILAENIIMLPKHGTFSFYF</sequence>
<keyword evidence="1" id="KW-0472">Membrane</keyword>
<dbReference type="Proteomes" id="UP000005207">
    <property type="component" value="Linkage group LG3"/>
</dbReference>
<keyword evidence="1" id="KW-0812">Transmembrane</keyword>
<dbReference type="AlphaFoldDB" id="A0A669DGG0"/>
<reference evidence="2" key="2">
    <citation type="submission" date="2025-08" db="UniProtKB">
        <authorList>
            <consortium name="Ensembl"/>
        </authorList>
    </citation>
    <scope>IDENTIFICATION</scope>
</reference>
<reference evidence="3" key="1">
    <citation type="submission" date="2012-01" db="EMBL/GenBank/DDBJ databases">
        <title>The Genome Sequence of Oreochromis niloticus (Nile Tilapia).</title>
        <authorList>
            <consortium name="Broad Institute Genome Assembly Team"/>
            <consortium name="Broad Institute Sequencing Platform"/>
            <person name="Di Palma F."/>
            <person name="Johnson J."/>
            <person name="Lander E.S."/>
            <person name="Lindblad-Toh K."/>
        </authorList>
    </citation>
    <scope>NUCLEOTIDE SEQUENCE [LARGE SCALE GENOMIC DNA]</scope>
</reference>
<reference evidence="2" key="3">
    <citation type="submission" date="2025-09" db="UniProtKB">
        <authorList>
            <consortium name="Ensembl"/>
        </authorList>
    </citation>
    <scope>IDENTIFICATION</scope>
</reference>
<name>A0A669DGG0_ORENI</name>
<evidence type="ECO:0000256" key="1">
    <source>
        <dbReference type="SAM" id="Phobius"/>
    </source>
</evidence>
<keyword evidence="1" id="KW-1133">Transmembrane helix</keyword>
<accession>A0A669DGG0</accession>
<evidence type="ECO:0000313" key="3">
    <source>
        <dbReference type="Proteomes" id="UP000005207"/>
    </source>
</evidence>
<evidence type="ECO:0000313" key="2">
    <source>
        <dbReference type="Ensembl" id="ENSONIP00000057455.1"/>
    </source>
</evidence>
<feature type="transmembrane region" description="Helical" evidence="1">
    <location>
        <begin position="15"/>
        <end position="36"/>
    </location>
</feature>
<protein>
    <submittedName>
        <fullName evidence="2">Uncharacterized protein</fullName>
    </submittedName>
</protein>
<dbReference type="SUPFAM" id="SSF50814">
    <property type="entry name" value="Lipocalins"/>
    <property type="match status" value="1"/>
</dbReference>
<dbReference type="InterPro" id="IPR012674">
    <property type="entry name" value="Calycin"/>
</dbReference>